<feature type="compositionally biased region" description="Polar residues" evidence="2">
    <location>
        <begin position="12"/>
        <end position="25"/>
    </location>
</feature>
<dbReference type="GO" id="GO:0008270">
    <property type="term" value="F:zinc ion binding"/>
    <property type="evidence" value="ECO:0007669"/>
    <property type="project" value="InterPro"/>
</dbReference>
<accession>S8A376</accession>
<dbReference type="SMART" id="SM00906">
    <property type="entry name" value="Fungal_trans"/>
    <property type="match status" value="1"/>
</dbReference>
<proteinExistence type="predicted"/>
<organism evidence="4 5">
    <name type="scientific">Dactylellina haptotyla (strain CBS 200.50)</name>
    <name type="common">Nematode-trapping fungus</name>
    <name type="synonym">Monacrosporium haptotylum</name>
    <dbReference type="NCBI Taxonomy" id="1284197"/>
    <lineage>
        <taxon>Eukaryota</taxon>
        <taxon>Fungi</taxon>
        <taxon>Dikarya</taxon>
        <taxon>Ascomycota</taxon>
        <taxon>Pezizomycotina</taxon>
        <taxon>Orbiliomycetes</taxon>
        <taxon>Orbiliales</taxon>
        <taxon>Orbiliaceae</taxon>
        <taxon>Dactylellina</taxon>
    </lineage>
</organism>
<dbReference type="EMBL" id="AQGS01000640">
    <property type="protein sequence ID" value="EPS37450.1"/>
    <property type="molecule type" value="Genomic_DNA"/>
</dbReference>
<feature type="domain" description="Xylanolytic transcriptional activator regulatory" evidence="3">
    <location>
        <begin position="200"/>
        <end position="273"/>
    </location>
</feature>
<feature type="region of interest" description="Disordered" evidence="2">
    <location>
        <begin position="1"/>
        <end position="31"/>
    </location>
</feature>
<dbReference type="Proteomes" id="UP000015100">
    <property type="component" value="Unassembled WGS sequence"/>
</dbReference>
<dbReference type="InterPro" id="IPR053230">
    <property type="entry name" value="Trans_reg_galc"/>
</dbReference>
<feature type="region of interest" description="Disordered" evidence="2">
    <location>
        <begin position="686"/>
        <end position="731"/>
    </location>
</feature>
<keyword evidence="1" id="KW-0539">Nucleus</keyword>
<dbReference type="InterPro" id="IPR007219">
    <property type="entry name" value="XnlR_reg_dom"/>
</dbReference>
<dbReference type="OrthoDB" id="5296287at2759"/>
<dbReference type="Pfam" id="PF04082">
    <property type="entry name" value="Fungal_trans"/>
    <property type="match status" value="1"/>
</dbReference>
<reference evidence="5" key="2">
    <citation type="submission" date="2013-04" db="EMBL/GenBank/DDBJ databases">
        <title>Genomic mechanisms accounting for the adaptation to parasitism in nematode-trapping fungi.</title>
        <authorList>
            <person name="Ahren D.G."/>
        </authorList>
    </citation>
    <scope>NUCLEOTIDE SEQUENCE [LARGE SCALE GENOMIC DNA]</scope>
    <source>
        <strain evidence="5">CBS 200.50</strain>
    </source>
</reference>
<name>S8A376_DACHA</name>
<evidence type="ECO:0000259" key="3">
    <source>
        <dbReference type="SMART" id="SM00906"/>
    </source>
</evidence>
<dbReference type="CDD" id="cd12148">
    <property type="entry name" value="fungal_TF_MHR"/>
    <property type="match status" value="1"/>
</dbReference>
<gene>
    <name evidence="4" type="ORF">H072_8926</name>
</gene>
<dbReference type="GO" id="GO:0003677">
    <property type="term" value="F:DNA binding"/>
    <property type="evidence" value="ECO:0007669"/>
    <property type="project" value="InterPro"/>
</dbReference>
<evidence type="ECO:0000313" key="5">
    <source>
        <dbReference type="Proteomes" id="UP000015100"/>
    </source>
</evidence>
<dbReference type="eggNOG" id="ENOG502RZ6G">
    <property type="taxonomic scope" value="Eukaryota"/>
</dbReference>
<sequence length="731" mass="82540">MSWLQTIIDDGTSGTPKDPQQSSGSEKGKDRSAYGQFIGEAQMLDSTKSPSEGLISYHLDDLTPFIPLPRLEECFDLPERQTVDILLDAFFSTVHLAFPIVFKPKFLKEYEDYMERNIQPQPIRTWLASLNVMLAIGSFYSQLSDASWKRGFNDHLIYLAKSQTLFFSNGILFNNPDQRQVQALGILGIYLLATKQINRCWNVVGLAIRNAYSLGLHLSSDLTRLDRVQQEIRHRKFYTLMSLERLCGILTGRPTYMDDKRYNIPALSGVNEEALDEILESKSRSANLEASQEVDVGRAIESFVRSDERRFPHFDEHNGFFSQSTKLYKICLEILNKIYCAGTVRLTWRDVEQIITSTTSKLEKWKDEVPTDLFPPNNTPEPDLQVQRKKLLLYLDYLNTVVLLNWPCLCRVKAVEAAQSRPFNRAASVTCVTAALDIINLLPDEIQAEEFWTVFPWWIVLYYIVSSGLIVMMEMTLQAENIPEQTEQLMSAGEKVIRWLYYMGQTDLAAKRSCKMLTDLMISAAPHIGHTYEPPLEFAETQPEQQMQQEPQFLGPEHANMFLGSRNPFAASAQGLQGFDPFFGGAASSSATEFSDSSHNPHTLLGVPGINILARTGFDNIGLLSSFPFQTIADDASATLNPMQLGNTDAQMWNWQGFPVPPSHGSEQHTPAQEFPSQMYPIESGFTPGYSVYGDSTEGYENSEVEQEFTGTPSPGHLQPGDPQYQHRRSQ</sequence>
<evidence type="ECO:0000313" key="4">
    <source>
        <dbReference type="EMBL" id="EPS37450.1"/>
    </source>
</evidence>
<dbReference type="AlphaFoldDB" id="S8A376"/>
<evidence type="ECO:0000256" key="2">
    <source>
        <dbReference type="SAM" id="MobiDB-lite"/>
    </source>
</evidence>
<dbReference type="HOGENOM" id="CLU_334326_0_0_1"/>
<keyword evidence="5" id="KW-1185">Reference proteome</keyword>
<comment type="caution">
    <text evidence="4">The sequence shown here is derived from an EMBL/GenBank/DDBJ whole genome shotgun (WGS) entry which is preliminary data.</text>
</comment>
<protein>
    <recommendedName>
        <fullName evidence="3">Xylanolytic transcriptional activator regulatory domain-containing protein</fullName>
    </recommendedName>
</protein>
<dbReference type="PANTHER" id="PTHR47654:SF5">
    <property type="entry name" value="TRANSCRIPTION FACTOR DOMAIN-CONTAINING PROTEIN"/>
    <property type="match status" value="1"/>
</dbReference>
<dbReference type="GO" id="GO:0006351">
    <property type="term" value="P:DNA-templated transcription"/>
    <property type="evidence" value="ECO:0007669"/>
    <property type="project" value="InterPro"/>
</dbReference>
<dbReference type="PANTHER" id="PTHR47654">
    <property type="entry name" value="ZN(II)2CYS6 TRANSCRIPTION FACTOR (EUROFUNG)-RELATED"/>
    <property type="match status" value="1"/>
</dbReference>
<evidence type="ECO:0000256" key="1">
    <source>
        <dbReference type="ARBA" id="ARBA00023242"/>
    </source>
</evidence>
<reference evidence="4 5" key="1">
    <citation type="journal article" date="2013" name="PLoS Genet.">
        <title>Genomic mechanisms accounting for the adaptation to parasitism in nematode-trapping fungi.</title>
        <authorList>
            <person name="Meerupati T."/>
            <person name="Andersson K.M."/>
            <person name="Friman E."/>
            <person name="Kumar D."/>
            <person name="Tunlid A."/>
            <person name="Ahren D."/>
        </authorList>
    </citation>
    <scope>NUCLEOTIDE SEQUENCE [LARGE SCALE GENOMIC DNA]</scope>
    <source>
        <strain evidence="4 5">CBS 200.50</strain>
    </source>
</reference>